<feature type="region of interest" description="Disordered" evidence="2">
    <location>
        <begin position="62"/>
        <end position="99"/>
    </location>
</feature>
<feature type="compositionally biased region" description="Polar residues" evidence="2">
    <location>
        <begin position="573"/>
        <end position="596"/>
    </location>
</feature>
<dbReference type="PANTHER" id="PTHR14826:SF14">
    <property type="entry name" value="ANGIOMOTIN_C DOMAIN-CONTAINING PROTEIN"/>
    <property type="match status" value="1"/>
</dbReference>
<evidence type="ECO:0000313" key="4">
    <source>
        <dbReference type="Proteomes" id="UP000614601"/>
    </source>
</evidence>
<dbReference type="GO" id="GO:0031410">
    <property type="term" value="C:cytoplasmic vesicle"/>
    <property type="evidence" value="ECO:0007669"/>
    <property type="project" value="TreeGrafter"/>
</dbReference>
<feature type="coiled-coil region" evidence="1">
    <location>
        <begin position="260"/>
        <end position="417"/>
    </location>
</feature>
<comment type="caution">
    <text evidence="3">The sequence shown here is derived from an EMBL/GenBank/DDBJ whole genome shotgun (WGS) entry which is preliminary data.</text>
</comment>
<organism evidence="3 4">
    <name type="scientific">Bursaphelenchus okinawaensis</name>
    <dbReference type="NCBI Taxonomy" id="465554"/>
    <lineage>
        <taxon>Eukaryota</taxon>
        <taxon>Metazoa</taxon>
        <taxon>Ecdysozoa</taxon>
        <taxon>Nematoda</taxon>
        <taxon>Chromadorea</taxon>
        <taxon>Rhabditida</taxon>
        <taxon>Tylenchina</taxon>
        <taxon>Tylenchomorpha</taxon>
        <taxon>Aphelenchoidea</taxon>
        <taxon>Aphelenchoididae</taxon>
        <taxon>Bursaphelenchus</taxon>
    </lineage>
</organism>
<dbReference type="OrthoDB" id="5974715at2759"/>
<feature type="compositionally biased region" description="Polar residues" evidence="2">
    <location>
        <begin position="62"/>
        <end position="82"/>
    </location>
</feature>
<name>A0A811LLA0_9BILA</name>
<proteinExistence type="predicted"/>
<feature type="compositionally biased region" description="Low complexity" evidence="2">
    <location>
        <begin position="557"/>
        <end position="572"/>
    </location>
</feature>
<evidence type="ECO:0000256" key="2">
    <source>
        <dbReference type="SAM" id="MobiDB-lite"/>
    </source>
</evidence>
<gene>
    <name evidence="3" type="ORF">BOKJ2_LOCUS13085</name>
</gene>
<keyword evidence="4" id="KW-1185">Reference proteome</keyword>
<evidence type="ECO:0000256" key="1">
    <source>
        <dbReference type="SAM" id="Coils"/>
    </source>
</evidence>
<feature type="region of interest" description="Disordered" evidence="2">
    <location>
        <begin position="492"/>
        <end position="596"/>
    </location>
</feature>
<feature type="coiled-coil region" evidence="1">
    <location>
        <begin position="129"/>
        <end position="219"/>
    </location>
</feature>
<dbReference type="InterPro" id="IPR051747">
    <property type="entry name" value="Angiomotin-like"/>
</dbReference>
<evidence type="ECO:0000313" key="3">
    <source>
        <dbReference type="EMBL" id="CAD5229026.1"/>
    </source>
</evidence>
<dbReference type="GO" id="GO:0005886">
    <property type="term" value="C:plasma membrane"/>
    <property type="evidence" value="ECO:0007669"/>
    <property type="project" value="TreeGrafter"/>
</dbReference>
<dbReference type="GO" id="GO:0030334">
    <property type="term" value="P:regulation of cell migration"/>
    <property type="evidence" value="ECO:0007669"/>
    <property type="project" value="TreeGrafter"/>
</dbReference>
<accession>A0A811LLA0</accession>
<dbReference type="Proteomes" id="UP000614601">
    <property type="component" value="Unassembled WGS sequence"/>
</dbReference>
<keyword evidence="1" id="KW-0175">Coiled coil</keyword>
<dbReference type="AlphaFoldDB" id="A0A811LLA0"/>
<reference evidence="3" key="1">
    <citation type="submission" date="2020-09" db="EMBL/GenBank/DDBJ databases">
        <authorList>
            <person name="Kikuchi T."/>
        </authorList>
    </citation>
    <scope>NUCLEOTIDE SEQUENCE</scope>
    <source>
        <strain evidence="3">SH1</strain>
    </source>
</reference>
<evidence type="ECO:0008006" key="5">
    <source>
        <dbReference type="Google" id="ProtNLM"/>
    </source>
</evidence>
<dbReference type="EMBL" id="CAJFDH010000006">
    <property type="protein sequence ID" value="CAD5229026.1"/>
    <property type="molecule type" value="Genomic_DNA"/>
</dbReference>
<dbReference type="GO" id="GO:0030036">
    <property type="term" value="P:actin cytoskeleton organization"/>
    <property type="evidence" value="ECO:0007669"/>
    <property type="project" value="TreeGrafter"/>
</dbReference>
<dbReference type="GO" id="GO:0005923">
    <property type="term" value="C:bicellular tight junction"/>
    <property type="evidence" value="ECO:0007669"/>
    <property type="project" value="TreeGrafter"/>
</dbReference>
<dbReference type="Proteomes" id="UP000783686">
    <property type="component" value="Unassembled WGS sequence"/>
</dbReference>
<sequence length="682" mass="77911">MDKASRLGEGQLLQHLLQEAASIPKGLDQDSAQDIEEFSTEHQLQSMIENYQNHVLKHQIQNNGRSAGPSNYHNSRAGSSEGPTRHRILKSSHTPAPAISHSQPCLFVTDHQTDDSVGSQYASSDTREAGDYKHEIDALRAENSFLRQQIDSLKKKNSGFKKLEMAYEKIENEFNQMVLRRDKQEKLEQTVRGKMEQTIQRVANENELLQRQVEKLNLIVAQHHQTDPQNSMNDLISQYKELLAIKNRQQVEMDAQNATLIEQRNHIEMLEKALKNAQERLKDKERSSVDAVALVDKCTHQQKLLQDALDENQRLQDDHNKQQIQLEMEVTQLKMQVAKENGQQRRSGDNEIVTILKQKDDKISQLEQNVMELQKRYNDVLQKNGGKNDSTDLMERIRRLEKEQTEKDKRIQELLDEKQRIHGQWADERQSLDHRVRNLEHDLKQIKGVQFGSGYNGFCSDNENSYNSFRQHNGYTNPESLLLKQKLEAKREDNRINERRNQQLLEQKSGRASKMSNATNHSRSASSEHHRHSSASSLGHPMINTISLINPMGHHGSGASSSADSTTNSSESINPNLPSPSQHSPTGTSNRLASKMPSNYIETLPINARRRIGHYQDQIKVSKRTAVALGATGYRRSAWNGSTEDKRSIDEGDEKETCNLKTVVEVKGQENGKRQKETLNYK</sequence>
<feature type="compositionally biased region" description="Basic and acidic residues" evidence="2">
    <location>
        <begin position="492"/>
        <end position="501"/>
    </location>
</feature>
<dbReference type="PANTHER" id="PTHR14826">
    <property type="entry name" value="ANGIOMOTIN"/>
    <property type="match status" value="1"/>
</dbReference>
<dbReference type="EMBL" id="CAJFCW020000006">
    <property type="protein sequence ID" value="CAG9125549.1"/>
    <property type="molecule type" value="Genomic_DNA"/>
</dbReference>
<protein>
    <recommendedName>
        <fullName evidence="5">Angiomotin C-terminal domain-containing protein</fullName>
    </recommendedName>
</protein>